<evidence type="ECO:0000259" key="4">
    <source>
        <dbReference type="Pfam" id="PF01494"/>
    </source>
</evidence>
<dbReference type="Gene3D" id="3.30.70.2450">
    <property type="match status" value="1"/>
</dbReference>
<keyword evidence="5" id="KW-0560">Oxidoreductase</keyword>
<comment type="cofactor">
    <cofactor evidence="1">
        <name>FAD</name>
        <dbReference type="ChEBI" id="CHEBI:57692"/>
    </cofactor>
</comment>
<dbReference type="Pfam" id="PF21274">
    <property type="entry name" value="Rng_hyd_C"/>
    <property type="match status" value="1"/>
</dbReference>
<dbReference type="PANTHER" id="PTHR43004">
    <property type="entry name" value="TRK SYSTEM POTASSIUM UPTAKE PROTEIN"/>
    <property type="match status" value="1"/>
</dbReference>
<evidence type="ECO:0000256" key="3">
    <source>
        <dbReference type="ARBA" id="ARBA00022827"/>
    </source>
</evidence>
<dbReference type="EMBL" id="BAAARK010000001">
    <property type="protein sequence ID" value="GAA2646679.1"/>
    <property type="molecule type" value="Genomic_DNA"/>
</dbReference>
<dbReference type="InterPro" id="IPR050641">
    <property type="entry name" value="RIFMO-like"/>
</dbReference>
<keyword evidence="6" id="KW-1185">Reference proteome</keyword>
<keyword evidence="2" id="KW-0285">Flavoprotein</keyword>
<proteinExistence type="predicted"/>
<dbReference type="InterPro" id="IPR002938">
    <property type="entry name" value="FAD-bd"/>
</dbReference>
<dbReference type="SUPFAM" id="SSF51905">
    <property type="entry name" value="FAD/NAD(P)-binding domain"/>
    <property type="match status" value="1"/>
</dbReference>
<dbReference type="Gene3D" id="3.40.30.120">
    <property type="match status" value="1"/>
</dbReference>
<reference evidence="6" key="1">
    <citation type="journal article" date="2019" name="Int. J. Syst. Evol. Microbiol.">
        <title>The Global Catalogue of Microorganisms (GCM) 10K type strain sequencing project: providing services to taxonomists for standard genome sequencing and annotation.</title>
        <authorList>
            <consortium name="The Broad Institute Genomics Platform"/>
            <consortium name="The Broad Institute Genome Sequencing Center for Infectious Disease"/>
            <person name="Wu L."/>
            <person name="Ma J."/>
        </authorList>
    </citation>
    <scope>NUCLEOTIDE SEQUENCE [LARGE SCALE GENOMIC DNA]</scope>
    <source>
        <strain evidence="6">JCM 16374</strain>
    </source>
</reference>
<keyword evidence="3" id="KW-0274">FAD</keyword>
<dbReference type="Proteomes" id="UP001500994">
    <property type="component" value="Unassembled WGS sequence"/>
</dbReference>
<dbReference type="PANTHER" id="PTHR43004:SF19">
    <property type="entry name" value="BINDING MONOOXYGENASE, PUTATIVE (JCVI)-RELATED"/>
    <property type="match status" value="1"/>
</dbReference>
<dbReference type="RefSeq" id="WP_344573320.1">
    <property type="nucleotide sequence ID" value="NZ_BAAARK010000001.1"/>
</dbReference>
<organism evidence="5 6">
    <name type="scientific">Streptomyces lunalinharesii</name>
    <dbReference type="NCBI Taxonomy" id="333384"/>
    <lineage>
        <taxon>Bacteria</taxon>
        <taxon>Bacillati</taxon>
        <taxon>Actinomycetota</taxon>
        <taxon>Actinomycetes</taxon>
        <taxon>Kitasatosporales</taxon>
        <taxon>Streptomycetaceae</taxon>
        <taxon>Streptomyces</taxon>
    </lineage>
</organism>
<evidence type="ECO:0000313" key="6">
    <source>
        <dbReference type="Proteomes" id="UP001500994"/>
    </source>
</evidence>
<keyword evidence="5" id="KW-0503">Monooxygenase</keyword>
<evidence type="ECO:0000256" key="1">
    <source>
        <dbReference type="ARBA" id="ARBA00001974"/>
    </source>
</evidence>
<dbReference type="InterPro" id="IPR036188">
    <property type="entry name" value="FAD/NAD-bd_sf"/>
</dbReference>
<comment type="caution">
    <text evidence="5">The sequence shown here is derived from an EMBL/GenBank/DDBJ whole genome shotgun (WGS) entry which is preliminary data.</text>
</comment>
<evidence type="ECO:0000313" key="5">
    <source>
        <dbReference type="EMBL" id="GAA2646679.1"/>
    </source>
</evidence>
<feature type="domain" description="FAD-binding" evidence="4">
    <location>
        <begin position="9"/>
        <end position="335"/>
    </location>
</feature>
<dbReference type="Pfam" id="PF01494">
    <property type="entry name" value="FAD_binding_3"/>
    <property type="match status" value="1"/>
</dbReference>
<protein>
    <submittedName>
        <fullName evidence="5">FAD-dependent monooxygenase</fullName>
    </submittedName>
</protein>
<evidence type="ECO:0000256" key="2">
    <source>
        <dbReference type="ARBA" id="ARBA00022630"/>
    </source>
</evidence>
<dbReference type="GO" id="GO:0004497">
    <property type="term" value="F:monooxygenase activity"/>
    <property type="evidence" value="ECO:0007669"/>
    <property type="project" value="UniProtKB-KW"/>
</dbReference>
<name>A0ABP6DLJ9_9ACTN</name>
<dbReference type="Gene3D" id="3.50.50.60">
    <property type="entry name" value="FAD/NAD(P)-binding domain"/>
    <property type="match status" value="1"/>
</dbReference>
<dbReference type="PRINTS" id="PR00420">
    <property type="entry name" value="RNGMNOXGNASE"/>
</dbReference>
<accession>A0ABP6DLJ9</accession>
<gene>
    <name evidence="5" type="ORF">GCM10009864_06620</name>
</gene>
<sequence length="499" mass="52896">MTGTAPAPDTHVVVVGAGPVGLMLAGELRLGGAAVTVLEQRHAPTTESRASTLHARTMDILHQRGLLVELGDPPRGGPGHFGGMRLDLTGPSPHSGQWKVPQARTEALLARWATGLGARILRGHRLVGLTQTEDQVRADVVADGVHRTVRARYLIGCDGERSTVRELGGFAFPGHDASKELLRADVADVTVPDRRFERHPGGLAIASRGPGGVTRVMVHRYGTPATPRTTDPTFEEVTAAWQHVTGEDLTHGRPLWLNAFGNACRQADRYRNGRILLAGDAAHHQMPVGGQALNLGLHDAVNLGWKLAAHLGGTAGAHLLDSYHDERHPVGARILGNITAQALLLLGGPEVEPLRAVFGELLALPEARTHLAAMISGLDHAYPPGSGHHLLVGTPVRHHHLRTGTEDTDTFAPLETGRGLLVDLTGDPALAASAAPWADGRVRVLRATVPPGTAPPAFAAALVRPDGHLAWVDGTPSSLAAALQRWFGPPQRRVRPTGR</sequence>